<keyword evidence="6" id="KW-1185">Reference proteome</keyword>
<feature type="transmembrane region" description="Helical" evidence="2">
    <location>
        <begin position="565"/>
        <end position="588"/>
    </location>
</feature>
<dbReference type="OrthoDB" id="118951at2759"/>
<feature type="transmembrane region" description="Helical" evidence="2">
    <location>
        <begin position="210"/>
        <end position="228"/>
    </location>
</feature>
<dbReference type="SMART" id="SM00703">
    <property type="entry name" value="NRF"/>
    <property type="match status" value="1"/>
</dbReference>
<feature type="domain" description="Nose resistant-to-fluoxetine protein N-terminal" evidence="4">
    <location>
        <begin position="44"/>
        <end position="197"/>
    </location>
</feature>
<reference evidence="5" key="1">
    <citation type="submission" date="2022-01" db="EMBL/GenBank/DDBJ databases">
        <authorList>
            <person name="King R."/>
        </authorList>
    </citation>
    <scope>NUCLEOTIDE SEQUENCE</scope>
</reference>
<dbReference type="PANTHER" id="PTHR11161">
    <property type="entry name" value="O-ACYLTRANSFERASE"/>
    <property type="match status" value="1"/>
</dbReference>
<feature type="transmembrane region" description="Helical" evidence="2">
    <location>
        <begin position="600"/>
        <end position="618"/>
    </location>
</feature>
<feature type="transmembrane region" description="Helical" evidence="2">
    <location>
        <begin position="638"/>
        <end position="657"/>
    </location>
</feature>
<dbReference type="InterPro" id="IPR002656">
    <property type="entry name" value="Acyl_transf_3_dom"/>
</dbReference>
<name>A0A9N9MUD1_9CUCU</name>
<feature type="compositionally biased region" description="Basic residues" evidence="1">
    <location>
        <begin position="698"/>
        <end position="707"/>
    </location>
</feature>
<accession>A0A9N9MUD1</accession>
<dbReference type="Pfam" id="PF20146">
    <property type="entry name" value="NRF"/>
    <property type="match status" value="1"/>
</dbReference>
<dbReference type="EMBL" id="OU892281">
    <property type="protein sequence ID" value="CAG9768851.1"/>
    <property type="molecule type" value="Genomic_DNA"/>
</dbReference>
<evidence type="ECO:0000313" key="6">
    <source>
        <dbReference type="Proteomes" id="UP001152799"/>
    </source>
</evidence>
<evidence type="ECO:0000313" key="5">
    <source>
        <dbReference type="EMBL" id="CAG9768851.1"/>
    </source>
</evidence>
<feature type="chain" id="PRO_5040432328" description="Nose resistant-to-fluoxetine protein N-terminal domain-containing protein" evidence="3">
    <location>
        <begin position="21"/>
        <end position="707"/>
    </location>
</feature>
<keyword evidence="2" id="KW-1133">Transmembrane helix</keyword>
<feature type="region of interest" description="Disordered" evidence="1">
    <location>
        <begin position="687"/>
        <end position="707"/>
    </location>
</feature>
<feature type="transmembrane region" description="Helical" evidence="2">
    <location>
        <begin position="311"/>
        <end position="336"/>
    </location>
</feature>
<gene>
    <name evidence="5" type="ORF">CEUTPL_LOCUS9372</name>
</gene>
<feature type="transmembrane region" description="Helical" evidence="2">
    <location>
        <begin position="490"/>
        <end position="512"/>
    </location>
</feature>
<evidence type="ECO:0000256" key="1">
    <source>
        <dbReference type="SAM" id="MobiDB-lite"/>
    </source>
</evidence>
<feature type="transmembrane region" description="Helical" evidence="2">
    <location>
        <begin position="357"/>
        <end position="378"/>
    </location>
</feature>
<dbReference type="PANTHER" id="PTHR11161:SF72">
    <property type="entry name" value="FI21449P1"/>
    <property type="match status" value="1"/>
</dbReference>
<dbReference type="AlphaFoldDB" id="A0A9N9MUD1"/>
<keyword evidence="3" id="KW-0732">Signal</keyword>
<protein>
    <recommendedName>
        <fullName evidence="4">Nose resistant-to-fluoxetine protein N-terminal domain-containing protein</fullName>
    </recommendedName>
</protein>
<feature type="transmembrane region" description="Helical" evidence="2">
    <location>
        <begin position="425"/>
        <end position="445"/>
    </location>
</feature>
<dbReference type="Pfam" id="PF01757">
    <property type="entry name" value="Acyl_transf_3"/>
    <property type="match status" value="1"/>
</dbReference>
<feature type="signal peptide" evidence="3">
    <location>
        <begin position="1"/>
        <end position="20"/>
    </location>
</feature>
<dbReference type="InterPro" id="IPR006621">
    <property type="entry name" value="Nose-resist-to-fluoxetine_N"/>
</dbReference>
<sequence>MKFPSIFFLFTIICVLKVETFSPTIYLNFFKRKAIEIIDSAGPKDDCSRHLKAWVTDVFNFKKLWAMRMLDANAKFQTGFLTGNIFHFGNYDQCLGIEEIRGGDVIQGQYCTVAITPAKNSTSSLAQVLNFATSLSEMMDVPESKDMQHIIRLVKMIYGICIPKSCSAESIQKLWNYAEFAFRLPIHVSTGDNFCTYKGKVPFAYSFDETVFWLFGIFLSFLCFANIYEMMFVNDEEEHGTLESFLLAFSIRKNTKKIFEMHSKNDDQKFTCLQGLKALSMLWVVFGHRYALSFFSGNVNMLDYFEWRKTLPALFILIAPFSVDTFLCISGLLLAYKYMQIRDMLSSKQSFPYFAFYFMRFLRLWPALIPMILLYISVLKYLNDGPLWTLLTYRMSESCKYTGWASALFFTNFINFHFQCIEPTWYLSVDTQLYCIAPLLLYFLYKYPKRSAFGYTMLTIILSLHAYYTTVAHKERWTPSEGDDIYHMRIYQSTFIRMPVWILGVLTGGFLYNYQNLKISKGLAVLMWTSIFTLFMSVIVIHIFLLHHPYNEYYSGLFNSTARPAWGAAICLLIILCSTGNGGYINYILSRNFFKPITKVSYSVYLTHSAVIYFFQGSKRTPTYHDTFRTFQGYLSEMPFTFVASLVWCLAFESPFINMSKLFMKNASGNKAKAIENVSEKSFNKFKKSTEAGENSAGRKKSTKKRE</sequence>
<dbReference type="Proteomes" id="UP001152799">
    <property type="component" value="Chromosome 5"/>
</dbReference>
<evidence type="ECO:0000256" key="3">
    <source>
        <dbReference type="SAM" id="SignalP"/>
    </source>
</evidence>
<feature type="transmembrane region" description="Helical" evidence="2">
    <location>
        <begin position="524"/>
        <end position="545"/>
    </location>
</feature>
<keyword evidence="2" id="KW-0812">Transmembrane</keyword>
<evidence type="ECO:0000259" key="4">
    <source>
        <dbReference type="SMART" id="SM00703"/>
    </source>
</evidence>
<dbReference type="GO" id="GO:0016747">
    <property type="term" value="F:acyltransferase activity, transferring groups other than amino-acyl groups"/>
    <property type="evidence" value="ECO:0007669"/>
    <property type="project" value="InterPro"/>
</dbReference>
<organism evidence="5 6">
    <name type="scientific">Ceutorhynchus assimilis</name>
    <name type="common">cabbage seed weevil</name>
    <dbReference type="NCBI Taxonomy" id="467358"/>
    <lineage>
        <taxon>Eukaryota</taxon>
        <taxon>Metazoa</taxon>
        <taxon>Ecdysozoa</taxon>
        <taxon>Arthropoda</taxon>
        <taxon>Hexapoda</taxon>
        <taxon>Insecta</taxon>
        <taxon>Pterygota</taxon>
        <taxon>Neoptera</taxon>
        <taxon>Endopterygota</taxon>
        <taxon>Coleoptera</taxon>
        <taxon>Polyphaga</taxon>
        <taxon>Cucujiformia</taxon>
        <taxon>Curculionidae</taxon>
        <taxon>Ceutorhynchinae</taxon>
        <taxon>Ceutorhynchus</taxon>
    </lineage>
</organism>
<dbReference type="InterPro" id="IPR052728">
    <property type="entry name" value="O2_lipid_transport_reg"/>
</dbReference>
<evidence type="ECO:0000256" key="2">
    <source>
        <dbReference type="SAM" id="Phobius"/>
    </source>
</evidence>
<keyword evidence="2" id="KW-0472">Membrane</keyword>
<proteinExistence type="predicted"/>
<feature type="transmembrane region" description="Helical" evidence="2">
    <location>
        <begin position="452"/>
        <end position="470"/>
    </location>
</feature>